<dbReference type="UniPathway" id="UPA00378"/>
<keyword evidence="8 11" id="KW-0256">Endoplasmic reticulum</keyword>
<evidence type="ECO:0000256" key="5">
    <source>
        <dbReference type="ARBA" id="ARBA00011157"/>
    </source>
</evidence>
<reference evidence="13 14" key="1">
    <citation type="submission" date="2019-09" db="EMBL/GenBank/DDBJ databases">
        <authorList>
            <person name="Ou C."/>
        </authorList>
    </citation>
    <scope>NUCLEOTIDE SEQUENCE [LARGE SCALE GENOMIC DNA]</scope>
    <source>
        <strain evidence="13">S2</strain>
        <tissue evidence="13">Leaf</tissue>
    </source>
</reference>
<comment type="subcellular location">
    <subcellularLocation>
        <location evidence="2 11">Endoplasmic reticulum membrane</location>
        <topology evidence="2 11">Multi-pass membrane protein</topology>
    </subcellularLocation>
</comment>
<comment type="function">
    <text evidence="1 11">Subunit of the oligosaccharyl transferase (OST) complex that catalyzes the initial transfer of a defined glycan (Glc(3)Man(9)GlcNAc(2) in eukaryotes) from the lipid carrier dolichol-pyrophosphate to an asparagine residue within an Asn-X-Ser/Thr consensus motif in nascent polypeptide chains, the first step in protein N-glycosylation. N-glycosylation occurs cotranslationally and the complex associates with the Sec61 complex at the channel-forming translocon complex that mediates protein translocation across the endoplasmic reticulum (ER). All subunits are required for a maximal enzyme activity.</text>
</comment>
<dbReference type="PANTHER" id="PTHR10705">
    <property type="entry name" value="DOLICHYL-DIPHOSPHOOLIGOSACCHARIDE--PROTEIN GLYCOSYLTRANSFERASE SUBUNIT DAD1"/>
    <property type="match status" value="1"/>
</dbReference>
<evidence type="ECO:0000256" key="4">
    <source>
        <dbReference type="ARBA" id="ARBA00009386"/>
    </source>
</evidence>
<dbReference type="Pfam" id="PF02109">
    <property type="entry name" value="DAD"/>
    <property type="match status" value="1"/>
</dbReference>
<dbReference type="GO" id="GO:0008250">
    <property type="term" value="C:oligosaccharyltransferase complex"/>
    <property type="evidence" value="ECO:0007669"/>
    <property type="project" value="InterPro"/>
</dbReference>
<comment type="subunit">
    <text evidence="5 11">Component of the oligosaccharyltransferase (OST) complex.</text>
</comment>
<evidence type="ECO:0000313" key="14">
    <source>
        <dbReference type="Proteomes" id="UP000327157"/>
    </source>
</evidence>
<dbReference type="Proteomes" id="UP000327157">
    <property type="component" value="Chromosome 5"/>
</dbReference>
<comment type="similarity">
    <text evidence="4 11">Belongs to the DAD/OST2 family.</text>
</comment>
<dbReference type="EMBL" id="SMOL01000004">
    <property type="protein sequence ID" value="KAB2635078.1"/>
    <property type="molecule type" value="Genomic_DNA"/>
</dbReference>
<keyword evidence="9 11" id="KW-1133">Transmembrane helix</keyword>
<gene>
    <name evidence="13" type="ORF">D8674_025612</name>
</gene>
<comment type="pathway">
    <text evidence="3 11">Protein modification; protein glycosylation.</text>
</comment>
<feature type="transmembrane region" description="Helical" evidence="11">
    <location>
        <begin position="95"/>
        <end position="113"/>
    </location>
</feature>
<keyword evidence="12" id="KW-0732">Signal</keyword>
<evidence type="ECO:0000256" key="9">
    <source>
        <dbReference type="ARBA" id="ARBA00022989"/>
    </source>
</evidence>
<feature type="transmembrane region" description="Helical" evidence="11">
    <location>
        <begin position="64"/>
        <end position="83"/>
    </location>
</feature>
<comment type="caution">
    <text evidence="13">The sequence shown here is derived from an EMBL/GenBank/DDBJ whole genome shotgun (WGS) entry which is preliminary data.</text>
</comment>
<evidence type="ECO:0000256" key="3">
    <source>
        <dbReference type="ARBA" id="ARBA00004922"/>
    </source>
</evidence>
<evidence type="ECO:0000256" key="11">
    <source>
        <dbReference type="RuleBase" id="RU361136"/>
    </source>
</evidence>
<dbReference type="InterPro" id="IPR003038">
    <property type="entry name" value="DAD/Ost2"/>
</dbReference>
<evidence type="ECO:0000256" key="10">
    <source>
        <dbReference type="ARBA" id="ARBA00023136"/>
    </source>
</evidence>
<dbReference type="AlphaFoldDB" id="A0A5N5I5L4"/>
<proteinExistence type="inferred from homology"/>
<dbReference type="GO" id="GO:0006487">
    <property type="term" value="P:protein N-linked glycosylation"/>
    <property type="evidence" value="ECO:0007669"/>
    <property type="project" value="TreeGrafter"/>
</dbReference>
<reference evidence="14" key="2">
    <citation type="submission" date="2019-10" db="EMBL/GenBank/DDBJ databases">
        <title>A de novo genome assembly of a pear dwarfing rootstock.</title>
        <authorList>
            <person name="Wang F."/>
            <person name="Wang J."/>
            <person name="Li S."/>
            <person name="Zhang Y."/>
            <person name="Fang M."/>
            <person name="Ma L."/>
            <person name="Zhao Y."/>
            <person name="Jiang S."/>
        </authorList>
    </citation>
    <scope>NUCLEOTIDE SEQUENCE [LARGE SCALE GENOMIC DNA]</scope>
</reference>
<evidence type="ECO:0000256" key="12">
    <source>
        <dbReference type="SAM" id="SignalP"/>
    </source>
</evidence>
<dbReference type="PANTHER" id="PTHR10705:SF0">
    <property type="entry name" value="DOLICHYL-DIPHOSPHOOLIGOSACCHARIDE--PROTEIN GLYCOSYLTRANSFERASE SUBUNIT DAD1"/>
    <property type="match status" value="1"/>
</dbReference>
<evidence type="ECO:0000256" key="2">
    <source>
        <dbReference type="ARBA" id="ARBA00004477"/>
    </source>
</evidence>
<keyword evidence="7" id="KW-0053">Apoptosis</keyword>
<keyword evidence="13" id="KW-0808">Transferase</keyword>
<feature type="chain" id="PRO_5024278683" description="Dolichyl-diphosphooligosaccharide--protein glycosyltransferase subunit DAD1" evidence="12">
    <location>
        <begin position="23"/>
        <end position="152"/>
    </location>
</feature>
<sequence>MKRKKQFKVGCTLPLFFFFLTTEQEEEERKIWKASHWSTDAVALFDSLRLAYSAIPTTLKKSLTQFLIFFLYVFKSQIIDLYIGFAVSTTLIQNYSSGLSASCIGTAVLAVCLRIQANKENKEFKDLAPERAFADFILCNLVLHLVIVNSLG</sequence>
<keyword evidence="14" id="KW-1185">Reference proteome</keyword>
<keyword evidence="10 11" id="KW-0472">Membrane</keyword>
<evidence type="ECO:0000256" key="8">
    <source>
        <dbReference type="ARBA" id="ARBA00022824"/>
    </source>
</evidence>
<protein>
    <recommendedName>
        <fullName evidence="11">Dolichyl-diphosphooligosaccharide--protein glycosyltransferase subunit DAD1</fullName>
        <shortName evidence="11">Oligosaccharyl transferase subunit DAD1</shortName>
    </recommendedName>
</protein>
<evidence type="ECO:0000313" key="13">
    <source>
        <dbReference type="EMBL" id="KAB2635078.1"/>
    </source>
</evidence>
<accession>A0A5N5I5L4</accession>
<name>A0A5N5I5L4_9ROSA</name>
<comment type="caution">
    <text evidence="11">Lacks conserved residue(s) required for the propagation of feature annotation.</text>
</comment>
<dbReference type="GO" id="GO:0016740">
    <property type="term" value="F:transferase activity"/>
    <property type="evidence" value="ECO:0007669"/>
    <property type="project" value="UniProtKB-KW"/>
</dbReference>
<keyword evidence="6 11" id="KW-0812">Transmembrane</keyword>
<evidence type="ECO:0000256" key="1">
    <source>
        <dbReference type="ARBA" id="ARBA00002791"/>
    </source>
</evidence>
<feature type="signal peptide" evidence="12">
    <location>
        <begin position="1"/>
        <end position="22"/>
    </location>
</feature>
<evidence type="ECO:0000256" key="6">
    <source>
        <dbReference type="ARBA" id="ARBA00022692"/>
    </source>
</evidence>
<dbReference type="OrthoDB" id="445566at2759"/>
<organism evidence="13 14">
    <name type="scientific">Pyrus ussuriensis x Pyrus communis</name>
    <dbReference type="NCBI Taxonomy" id="2448454"/>
    <lineage>
        <taxon>Eukaryota</taxon>
        <taxon>Viridiplantae</taxon>
        <taxon>Streptophyta</taxon>
        <taxon>Embryophyta</taxon>
        <taxon>Tracheophyta</taxon>
        <taxon>Spermatophyta</taxon>
        <taxon>Magnoliopsida</taxon>
        <taxon>eudicotyledons</taxon>
        <taxon>Gunneridae</taxon>
        <taxon>Pentapetalae</taxon>
        <taxon>rosids</taxon>
        <taxon>fabids</taxon>
        <taxon>Rosales</taxon>
        <taxon>Rosaceae</taxon>
        <taxon>Amygdaloideae</taxon>
        <taxon>Maleae</taxon>
        <taxon>Pyrus</taxon>
    </lineage>
</organism>
<reference evidence="13 14" key="3">
    <citation type="submission" date="2019-11" db="EMBL/GenBank/DDBJ databases">
        <title>A de novo genome assembly of a pear dwarfing rootstock.</title>
        <authorList>
            <person name="Wang F."/>
            <person name="Wang J."/>
            <person name="Li S."/>
            <person name="Zhang Y."/>
            <person name="Fang M."/>
            <person name="Ma L."/>
            <person name="Zhao Y."/>
            <person name="Jiang S."/>
        </authorList>
    </citation>
    <scope>NUCLEOTIDE SEQUENCE [LARGE SCALE GENOMIC DNA]</scope>
    <source>
        <strain evidence="13">S2</strain>
        <tissue evidence="13">Leaf</tissue>
    </source>
</reference>
<evidence type="ECO:0000256" key="7">
    <source>
        <dbReference type="ARBA" id="ARBA00022703"/>
    </source>
</evidence>